<evidence type="ECO:0000256" key="6">
    <source>
        <dbReference type="SAM" id="Phobius"/>
    </source>
</evidence>
<proteinExistence type="inferred from homology"/>
<dbReference type="OrthoDB" id="9772136at2"/>
<evidence type="ECO:0000313" key="8">
    <source>
        <dbReference type="Proteomes" id="UP000199263"/>
    </source>
</evidence>
<dbReference type="InterPro" id="IPR002549">
    <property type="entry name" value="AI-2E-like"/>
</dbReference>
<dbReference type="PANTHER" id="PTHR21716">
    <property type="entry name" value="TRANSMEMBRANE PROTEIN"/>
    <property type="match status" value="1"/>
</dbReference>
<feature type="transmembrane region" description="Helical" evidence="6">
    <location>
        <begin position="16"/>
        <end position="46"/>
    </location>
</feature>
<keyword evidence="3 6" id="KW-0812">Transmembrane</keyword>
<sequence length="341" mass="38682">MEFFKQFFKKETIKRILFLILLFIGCYTIRSIFDLVLLTFIITYIINSIQELIVKNINKFVKVNPKLVTISLYLFMVISVVVAVIKYIPLLVTQTISIINGVSNFNMPNNSTILGEYLTQMFQQFDIGKYTQVGLNYAVVLATDAGKTGLNSILAIILSLFFMLEKDNILDFIRRFKDSKVSSIYTYLEYFVKNFLNSFGKVIQAQLIIAIFNTALSVIMLSFMGFPSLIALGAMIFILSLIPVAGVIISLIPLSLIAFEIGGLLKIVYVLIMIVVIHIIESYFLNPKLMSDKTNIPIFFTFIILIVSEHFMGIWGLLLGIPLFMFFIDLLGVDLSKKNVK</sequence>
<evidence type="ECO:0000313" key="7">
    <source>
        <dbReference type="EMBL" id="SFC92005.1"/>
    </source>
</evidence>
<dbReference type="GO" id="GO:0016020">
    <property type="term" value="C:membrane"/>
    <property type="evidence" value="ECO:0007669"/>
    <property type="project" value="UniProtKB-SubCell"/>
</dbReference>
<feature type="transmembrane region" description="Helical" evidence="6">
    <location>
        <begin position="202"/>
        <end position="223"/>
    </location>
</feature>
<evidence type="ECO:0000256" key="3">
    <source>
        <dbReference type="ARBA" id="ARBA00022692"/>
    </source>
</evidence>
<reference evidence="7 8" key="1">
    <citation type="submission" date="2016-10" db="EMBL/GenBank/DDBJ databases">
        <authorList>
            <person name="de Groot N.N."/>
        </authorList>
    </citation>
    <scope>NUCLEOTIDE SEQUENCE [LARGE SCALE GENOMIC DNA]</scope>
    <source>
        <strain evidence="7 8">DSM 12992</strain>
    </source>
</reference>
<dbReference type="GO" id="GO:0055085">
    <property type="term" value="P:transmembrane transport"/>
    <property type="evidence" value="ECO:0007669"/>
    <property type="project" value="TreeGrafter"/>
</dbReference>
<dbReference type="STRING" id="119641.SAMN05421842_11370"/>
<accession>A0A1I1N3J5</accession>
<dbReference type="RefSeq" id="WP_090091409.1">
    <property type="nucleotide sequence ID" value="NZ_FOMG01000013.1"/>
</dbReference>
<feature type="transmembrane region" description="Helical" evidence="6">
    <location>
        <begin position="296"/>
        <end position="328"/>
    </location>
</feature>
<dbReference type="Pfam" id="PF01594">
    <property type="entry name" value="AI-2E_transport"/>
    <property type="match status" value="1"/>
</dbReference>
<dbReference type="AlphaFoldDB" id="A0A1I1N3J5"/>
<keyword evidence="4 6" id="KW-1133">Transmembrane helix</keyword>
<dbReference type="EMBL" id="FOMG01000013">
    <property type="protein sequence ID" value="SFC92005.1"/>
    <property type="molecule type" value="Genomic_DNA"/>
</dbReference>
<comment type="similarity">
    <text evidence="2">Belongs to the autoinducer-2 exporter (AI-2E) (TC 2.A.86) family.</text>
</comment>
<evidence type="ECO:0000256" key="2">
    <source>
        <dbReference type="ARBA" id="ARBA00009773"/>
    </source>
</evidence>
<feature type="transmembrane region" description="Helical" evidence="6">
    <location>
        <begin position="67"/>
        <end position="88"/>
    </location>
</feature>
<keyword evidence="5 6" id="KW-0472">Membrane</keyword>
<evidence type="ECO:0000256" key="1">
    <source>
        <dbReference type="ARBA" id="ARBA00004141"/>
    </source>
</evidence>
<name>A0A1I1N3J5_9CLOT</name>
<feature type="transmembrane region" description="Helical" evidence="6">
    <location>
        <begin position="229"/>
        <end position="252"/>
    </location>
</feature>
<organism evidence="7 8">
    <name type="scientific">Clostridium uliginosum</name>
    <dbReference type="NCBI Taxonomy" id="119641"/>
    <lineage>
        <taxon>Bacteria</taxon>
        <taxon>Bacillati</taxon>
        <taxon>Bacillota</taxon>
        <taxon>Clostridia</taxon>
        <taxon>Eubacteriales</taxon>
        <taxon>Clostridiaceae</taxon>
        <taxon>Clostridium</taxon>
    </lineage>
</organism>
<protein>
    <submittedName>
        <fullName evidence="7">Predicted PurR-regulated permease PerM</fullName>
    </submittedName>
</protein>
<dbReference type="Proteomes" id="UP000199263">
    <property type="component" value="Unassembled WGS sequence"/>
</dbReference>
<evidence type="ECO:0000256" key="4">
    <source>
        <dbReference type="ARBA" id="ARBA00022989"/>
    </source>
</evidence>
<gene>
    <name evidence="7" type="ORF">SAMN05421842_11370</name>
</gene>
<feature type="transmembrane region" description="Helical" evidence="6">
    <location>
        <begin position="264"/>
        <end position="284"/>
    </location>
</feature>
<dbReference type="PANTHER" id="PTHR21716:SF62">
    <property type="entry name" value="TRANSPORT PROTEIN YDBI-RELATED"/>
    <property type="match status" value="1"/>
</dbReference>
<comment type="subcellular location">
    <subcellularLocation>
        <location evidence="1">Membrane</location>
        <topology evidence="1">Multi-pass membrane protein</topology>
    </subcellularLocation>
</comment>
<keyword evidence="8" id="KW-1185">Reference proteome</keyword>
<dbReference type="PROSITE" id="PS51257">
    <property type="entry name" value="PROKAR_LIPOPROTEIN"/>
    <property type="match status" value="1"/>
</dbReference>
<evidence type="ECO:0000256" key="5">
    <source>
        <dbReference type="ARBA" id="ARBA00023136"/>
    </source>
</evidence>